<dbReference type="PANTHER" id="PTHR23200">
    <property type="entry name" value="METALLO-BETA-LACTAMASE DOMAIN-CONTAINING PROTEIN 1"/>
    <property type="match status" value="1"/>
</dbReference>
<dbReference type="PANTHER" id="PTHR23200:SF48">
    <property type="entry name" value="METALLO-BETA-LACTAMASE DOMAIN-CONTAINING PROTEIN 1"/>
    <property type="match status" value="1"/>
</dbReference>
<protein>
    <recommendedName>
        <fullName evidence="3">Metallo-beta-lactamase domain-containing protein</fullName>
    </recommendedName>
</protein>
<keyword evidence="2" id="KW-1185">Reference proteome</keyword>
<organism evidence="1 2">
    <name type="scientific">Nezara viridula</name>
    <name type="common">Southern green stink bug</name>
    <name type="synonym">Cimex viridulus</name>
    <dbReference type="NCBI Taxonomy" id="85310"/>
    <lineage>
        <taxon>Eukaryota</taxon>
        <taxon>Metazoa</taxon>
        <taxon>Ecdysozoa</taxon>
        <taxon>Arthropoda</taxon>
        <taxon>Hexapoda</taxon>
        <taxon>Insecta</taxon>
        <taxon>Pterygota</taxon>
        <taxon>Neoptera</taxon>
        <taxon>Paraneoptera</taxon>
        <taxon>Hemiptera</taxon>
        <taxon>Heteroptera</taxon>
        <taxon>Panheteroptera</taxon>
        <taxon>Pentatomomorpha</taxon>
        <taxon>Pentatomoidea</taxon>
        <taxon>Pentatomidae</taxon>
        <taxon>Pentatominae</taxon>
        <taxon>Nezara</taxon>
    </lineage>
</organism>
<dbReference type="InterPro" id="IPR036866">
    <property type="entry name" value="RibonucZ/Hydroxyglut_hydro"/>
</dbReference>
<dbReference type="AlphaFoldDB" id="A0A9P0HQ70"/>
<proteinExistence type="predicted"/>
<accession>A0A9P0HQ70</accession>
<reference evidence="1" key="1">
    <citation type="submission" date="2022-01" db="EMBL/GenBank/DDBJ databases">
        <authorList>
            <person name="King R."/>
        </authorList>
    </citation>
    <scope>NUCLEOTIDE SEQUENCE</scope>
</reference>
<evidence type="ECO:0008006" key="3">
    <source>
        <dbReference type="Google" id="ProtNLM"/>
    </source>
</evidence>
<sequence length="245" mass="27824">MMTKKTVNYYCILLGPKMSFYEVIEIHEGYSNTSDKGMVAICTCTLIKGKYNCIVNTMIPSNGELILKVLKDHQLKPEDIHYVICTNGDSGLIGNNHLFLESTHIIGHTISMKDIYHSNSLIYDRPYELDGKRLQLLPTPGLTLVDITVLVKTSRNTVVAITGGLFEKKEDLTNNYIWLFSRPECPSLQRYYRNYIMNTANRIIPGHGAGFEVDDDVKASFDNHNSTHENEKLLSLRDLYRLGLS</sequence>
<dbReference type="EMBL" id="OV725082">
    <property type="protein sequence ID" value="CAH1406229.1"/>
    <property type="molecule type" value="Genomic_DNA"/>
</dbReference>
<dbReference type="Gene3D" id="3.60.15.10">
    <property type="entry name" value="Ribonuclease Z/Hydroxyacylglutathione hydrolase-like"/>
    <property type="match status" value="1"/>
</dbReference>
<dbReference type="InterPro" id="IPR039344">
    <property type="entry name" value="MBLAC1"/>
</dbReference>
<dbReference type="Proteomes" id="UP001152798">
    <property type="component" value="Chromosome 6"/>
</dbReference>
<dbReference type="OrthoDB" id="10250730at2759"/>
<name>A0A9P0HQ70_NEZVI</name>
<gene>
    <name evidence="1" type="ORF">NEZAVI_LOCUS14217</name>
</gene>
<evidence type="ECO:0000313" key="2">
    <source>
        <dbReference type="Proteomes" id="UP001152798"/>
    </source>
</evidence>
<dbReference type="SUPFAM" id="SSF56281">
    <property type="entry name" value="Metallo-hydrolase/oxidoreductase"/>
    <property type="match status" value="1"/>
</dbReference>
<evidence type="ECO:0000313" key="1">
    <source>
        <dbReference type="EMBL" id="CAH1406229.1"/>
    </source>
</evidence>
<dbReference type="CDD" id="cd07711">
    <property type="entry name" value="MBLAC1-like_MBL-fold"/>
    <property type="match status" value="1"/>
</dbReference>